<evidence type="ECO:0000313" key="13">
    <source>
        <dbReference type="Proteomes" id="UP000334340"/>
    </source>
</evidence>
<proteinExistence type="inferred from homology"/>
<comment type="catalytic activity">
    <reaction evidence="1 10">
        <text>N-(5-phospho-beta-D-ribosyl)anthranilate = 1-(2-carboxyphenylamino)-1-deoxy-D-ribulose 5-phosphate</text>
        <dbReference type="Rhea" id="RHEA:21540"/>
        <dbReference type="ChEBI" id="CHEBI:18277"/>
        <dbReference type="ChEBI" id="CHEBI:58613"/>
        <dbReference type="EC" id="5.3.1.24"/>
    </reaction>
</comment>
<keyword evidence="8 10" id="KW-0057">Aromatic amino acid biosynthesis</keyword>
<evidence type="ECO:0000256" key="7">
    <source>
        <dbReference type="ARBA" id="ARBA00022822"/>
    </source>
</evidence>
<dbReference type="InterPro" id="IPR044643">
    <property type="entry name" value="TrpF_fam"/>
</dbReference>
<evidence type="ECO:0000256" key="4">
    <source>
        <dbReference type="ARBA" id="ARBA00012572"/>
    </source>
</evidence>
<gene>
    <name evidence="10" type="primary">trpF</name>
    <name evidence="12" type="ORF">MELA_00731</name>
</gene>
<dbReference type="GO" id="GO:0000162">
    <property type="term" value="P:L-tryptophan biosynthetic process"/>
    <property type="evidence" value="ECO:0007669"/>
    <property type="project" value="UniProtKB-UniRule"/>
</dbReference>
<evidence type="ECO:0000256" key="6">
    <source>
        <dbReference type="ARBA" id="ARBA00022605"/>
    </source>
</evidence>
<evidence type="ECO:0000256" key="5">
    <source>
        <dbReference type="ARBA" id="ARBA00022272"/>
    </source>
</evidence>
<evidence type="ECO:0000256" key="3">
    <source>
        <dbReference type="ARBA" id="ARBA00007571"/>
    </source>
</evidence>
<dbReference type="AlphaFoldDB" id="A0A564ZGA5"/>
<dbReference type="EMBL" id="CABIKM010000011">
    <property type="protein sequence ID" value="VUZ84360.1"/>
    <property type="molecule type" value="Genomic_DNA"/>
</dbReference>
<dbReference type="PANTHER" id="PTHR42894:SF1">
    <property type="entry name" value="N-(5'-PHOSPHORIBOSYL)ANTHRANILATE ISOMERASE"/>
    <property type="match status" value="1"/>
</dbReference>
<dbReference type="PANTHER" id="PTHR42894">
    <property type="entry name" value="N-(5'-PHOSPHORIBOSYL)ANTHRANILATE ISOMERASE"/>
    <property type="match status" value="1"/>
</dbReference>
<keyword evidence="13" id="KW-1185">Reference proteome</keyword>
<name>A0A564ZGA5_9BACT</name>
<protein>
    <recommendedName>
        <fullName evidence="5 10">N-(5'-phosphoribosyl)anthranilate isomerase</fullName>
        <shortName evidence="10">PRAI</shortName>
        <ecNumber evidence="4 10">5.3.1.24</ecNumber>
    </recommendedName>
</protein>
<dbReference type="Pfam" id="PF00697">
    <property type="entry name" value="PRAI"/>
    <property type="match status" value="1"/>
</dbReference>
<evidence type="ECO:0000256" key="9">
    <source>
        <dbReference type="ARBA" id="ARBA00023235"/>
    </source>
</evidence>
<dbReference type="InterPro" id="IPR011060">
    <property type="entry name" value="RibuloseP-bd_barrel"/>
</dbReference>
<dbReference type="EC" id="5.3.1.24" evidence="4 10"/>
<dbReference type="UniPathway" id="UPA00035">
    <property type="reaction ID" value="UER00042"/>
</dbReference>
<dbReference type="CDD" id="cd00405">
    <property type="entry name" value="PRAI"/>
    <property type="match status" value="1"/>
</dbReference>
<evidence type="ECO:0000313" key="12">
    <source>
        <dbReference type="EMBL" id="VUZ84360.1"/>
    </source>
</evidence>
<dbReference type="Gene3D" id="3.20.20.70">
    <property type="entry name" value="Aldolase class I"/>
    <property type="match status" value="1"/>
</dbReference>
<dbReference type="Proteomes" id="UP000334340">
    <property type="component" value="Unassembled WGS sequence"/>
</dbReference>
<evidence type="ECO:0000256" key="8">
    <source>
        <dbReference type="ARBA" id="ARBA00023141"/>
    </source>
</evidence>
<evidence type="ECO:0000256" key="2">
    <source>
        <dbReference type="ARBA" id="ARBA00004664"/>
    </source>
</evidence>
<organism evidence="12 13">
    <name type="scientific">Candidatus Methylomirabilis lanthanidiphila</name>
    <dbReference type="NCBI Taxonomy" id="2211376"/>
    <lineage>
        <taxon>Bacteria</taxon>
        <taxon>Candidatus Methylomirabilota</taxon>
        <taxon>Candidatus Methylomirabilia</taxon>
        <taxon>Candidatus Methylomirabilales</taxon>
        <taxon>Candidatus Methylomirabilaceae</taxon>
        <taxon>Candidatus Methylomirabilis</taxon>
    </lineage>
</organism>
<dbReference type="FunFam" id="3.20.20.70:FF:000075">
    <property type="entry name" value="Tryptophan biosynthesis protein TRP1"/>
    <property type="match status" value="1"/>
</dbReference>
<feature type="domain" description="N-(5'phosphoribosyl) anthranilate isomerase (PRAI)" evidence="11">
    <location>
        <begin position="4"/>
        <end position="199"/>
    </location>
</feature>
<keyword evidence="9 10" id="KW-0413">Isomerase</keyword>
<reference evidence="12 13" key="1">
    <citation type="submission" date="2019-07" db="EMBL/GenBank/DDBJ databases">
        <authorList>
            <person name="Cremers G."/>
        </authorList>
    </citation>
    <scope>NUCLEOTIDE SEQUENCE [LARGE SCALE GENOMIC DNA]</scope>
</reference>
<keyword evidence="6 10" id="KW-0028">Amino-acid biosynthesis</keyword>
<evidence type="ECO:0000256" key="10">
    <source>
        <dbReference type="HAMAP-Rule" id="MF_00135"/>
    </source>
</evidence>
<dbReference type="SUPFAM" id="SSF51366">
    <property type="entry name" value="Ribulose-phoshate binding barrel"/>
    <property type="match status" value="1"/>
</dbReference>
<evidence type="ECO:0000259" key="11">
    <source>
        <dbReference type="Pfam" id="PF00697"/>
    </source>
</evidence>
<dbReference type="InterPro" id="IPR001240">
    <property type="entry name" value="PRAI_dom"/>
</dbReference>
<comment type="similarity">
    <text evidence="3 10">Belongs to the TrpF family.</text>
</comment>
<dbReference type="HAMAP" id="MF_00135">
    <property type="entry name" value="PRAI"/>
    <property type="match status" value="1"/>
</dbReference>
<dbReference type="NCBIfam" id="NF002298">
    <property type="entry name" value="PRK01222.1-4"/>
    <property type="match status" value="1"/>
</dbReference>
<accession>A0A564ZGA5</accession>
<keyword evidence="7 10" id="KW-0822">Tryptophan biosynthesis</keyword>
<sequence length="207" mass="22581">MIRVKICGITSRDDAWAAVEAGADALGFIFVEGTPRYIEPEAAAAIIAQLPPFVTTVGVFIDRTPEEIERIVRVCGLSLIQLHGQESPDGCSRLHAPFIKAIRVQGERDLEAIDCYPQARAFLLDTYAADRPGGTGRTFPWEIAARAAQRATIILSGGLTPKNVALAVRQVRPYAIDVCSGVEAAPGRKDYHKVREFIEQARKADTH</sequence>
<evidence type="ECO:0000256" key="1">
    <source>
        <dbReference type="ARBA" id="ARBA00001164"/>
    </source>
</evidence>
<dbReference type="InterPro" id="IPR013785">
    <property type="entry name" value="Aldolase_TIM"/>
</dbReference>
<comment type="pathway">
    <text evidence="2 10">Amino-acid biosynthesis; L-tryptophan biosynthesis; L-tryptophan from chorismate: step 3/5.</text>
</comment>
<dbReference type="GO" id="GO:0004640">
    <property type="term" value="F:phosphoribosylanthranilate isomerase activity"/>
    <property type="evidence" value="ECO:0007669"/>
    <property type="project" value="UniProtKB-UniRule"/>
</dbReference>